<evidence type="ECO:0000313" key="3">
    <source>
        <dbReference type="Proteomes" id="UP001419268"/>
    </source>
</evidence>
<keyword evidence="1" id="KW-0812">Transmembrane</keyword>
<proteinExistence type="predicted"/>
<accession>A0AAP0ICJ6</accession>
<gene>
    <name evidence="2" type="ORF">Scep_020279</name>
</gene>
<dbReference type="EMBL" id="JBBNAG010000008">
    <property type="protein sequence ID" value="KAK9112760.1"/>
    <property type="molecule type" value="Genomic_DNA"/>
</dbReference>
<protein>
    <submittedName>
        <fullName evidence="2">Uncharacterized protein</fullName>
    </submittedName>
</protein>
<comment type="caution">
    <text evidence="2">The sequence shown here is derived from an EMBL/GenBank/DDBJ whole genome shotgun (WGS) entry which is preliminary data.</text>
</comment>
<keyword evidence="1" id="KW-0472">Membrane</keyword>
<dbReference type="AlphaFoldDB" id="A0AAP0ICJ6"/>
<name>A0AAP0ICJ6_9MAGN</name>
<evidence type="ECO:0000256" key="1">
    <source>
        <dbReference type="SAM" id="Phobius"/>
    </source>
</evidence>
<feature type="transmembrane region" description="Helical" evidence="1">
    <location>
        <begin position="20"/>
        <end position="43"/>
    </location>
</feature>
<keyword evidence="3" id="KW-1185">Reference proteome</keyword>
<keyword evidence="1" id="KW-1133">Transmembrane helix</keyword>
<sequence>MQYCGDLFVMKNYVMIIKPVIHLFYPISHSMLLVSFVVVVILIKISDLQSLL</sequence>
<evidence type="ECO:0000313" key="2">
    <source>
        <dbReference type="EMBL" id="KAK9112760.1"/>
    </source>
</evidence>
<organism evidence="2 3">
    <name type="scientific">Stephania cephalantha</name>
    <dbReference type="NCBI Taxonomy" id="152367"/>
    <lineage>
        <taxon>Eukaryota</taxon>
        <taxon>Viridiplantae</taxon>
        <taxon>Streptophyta</taxon>
        <taxon>Embryophyta</taxon>
        <taxon>Tracheophyta</taxon>
        <taxon>Spermatophyta</taxon>
        <taxon>Magnoliopsida</taxon>
        <taxon>Ranunculales</taxon>
        <taxon>Menispermaceae</taxon>
        <taxon>Menispermoideae</taxon>
        <taxon>Cissampelideae</taxon>
        <taxon>Stephania</taxon>
    </lineage>
</organism>
<dbReference type="Proteomes" id="UP001419268">
    <property type="component" value="Unassembled WGS sequence"/>
</dbReference>
<reference evidence="2 3" key="1">
    <citation type="submission" date="2024-01" db="EMBL/GenBank/DDBJ databases">
        <title>Genome assemblies of Stephania.</title>
        <authorList>
            <person name="Yang L."/>
        </authorList>
    </citation>
    <scope>NUCLEOTIDE SEQUENCE [LARGE SCALE GENOMIC DNA]</scope>
    <source>
        <strain evidence="2">JXDWG</strain>
        <tissue evidence="2">Leaf</tissue>
    </source>
</reference>